<proteinExistence type="predicted"/>
<keyword evidence="3" id="KW-1185">Reference proteome</keyword>
<dbReference type="InterPro" id="IPR003307">
    <property type="entry name" value="W2_domain"/>
</dbReference>
<dbReference type="InterPro" id="IPR044123">
    <property type="entry name" value="W2_eIF2B_epsilon"/>
</dbReference>
<dbReference type="GO" id="GO:0031369">
    <property type="term" value="F:translation initiation factor binding"/>
    <property type="evidence" value="ECO:0007669"/>
    <property type="project" value="InterPro"/>
</dbReference>
<dbReference type="KEGG" id="osn:115229326"/>
<evidence type="ECO:0000313" key="4">
    <source>
        <dbReference type="RefSeq" id="XP_029655556.1"/>
    </source>
</evidence>
<dbReference type="RefSeq" id="XP_029655556.1">
    <property type="nucleotide sequence ID" value="XM_029799696.1"/>
</dbReference>
<dbReference type="Pfam" id="PF25084">
    <property type="entry name" value="LbH_EIF2B"/>
    <property type="match status" value="1"/>
</dbReference>
<dbReference type="PANTHER" id="PTHR45887:SF1">
    <property type="entry name" value="TRANSLATION INITIATION FACTOR EIF-2B SUBUNIT EPSILON"/>
    <property type="match status" value="1"/>
</dbReference>
<dbReference type="Gene3D" id="1.25.40.180">
    <property type="match status" value="1"/>
</dbReference>
<evidence type="ECO:0000313" key="3">
    <source>
        <dbReference type="Proteomes" id="UP000515154"/>
    </source>
</evidence>
<gene>
    <name evidence="4" type="primary">LOC115229326</name>
</gene>
<dbReference type="PANTHER" id="PTHR45887">
    <property type="entry name" value="TRANSLATION INITIATION FACTOR EIF-2B SUBUNIT EPSILON"/>
    <property type="match status" value="1"/>
</dbReference>
<dbReference type="SUPFAM" id="SSF48371">
    <property type="entry name" value="ARM repeat"/>
    <property type="match status" value="1"/>
</dbReference>
<keyword evidence="1" id="KW-0963">Cytoplasm</keyword>
<dbReference type="GO" id="GO:0003743">
    <property type="term" value="F:translation initiation factor activity"/>
    <property type="evidence" value="ECO:0007669"/>
    <property type="project" value="TreeGrafter"/>
</dbReference>
<dbReference type="Gene3D" id="2.160.10.10">
    <property type="entry name" value="Hexapeptide repeat proteins"/>
    <property type="match status" value="1"/>
</dbReference>
<dbReference type="InterPro" id="IPR016024">
    <property type="entry name" value="ARM-type_fold"/>
</dbReference>
<reference evidence="4" key="1">
    <citation type="submission" date="2025-08" db="UniProtKB">
        <authorList>
            <consortium name="RefSeq"/>
        </authorList>
    </citation>
    <scope>IDENTIFICATION</scope>
</reference>
<sequence length="294" mass="32605">MDDLSSALEQPRVNDYDYFPKNNVFCHKSATIHHSANILSSIVGPNTHIGRSCTVKSSSISSNVIINSNVTISNSIIYSDCIIEDRSICLTSILAKFSRLCSKSFISSGVLIGPGVKLEGNSVLTSSRLICTGNVEARFSDSAYFYRHYRNEGNCTSKWGVSRAIVDNSDDLESFSPENDENFISEAHETISRYLGSKASGVDNLIIELNSLKLICNLSISQLQECVIVLFLKFVNQDEKLFFSDLSQLFEQMAPVLKFYLKTIEAQIDSLFGVEVSYSVFIQEIFGLCVLSSD</sequence>
<dbReference type="GO" id="GO:0005085">
    <property type="term" value="F:guanyl-nucleotide exchange factor activity"/>
    <property type="evidence" value="ECO:0007669"/>
    <property type="project" value="InterPro"/>
</dbReference>
<evidence type="ECO:0000259" key="2">
    <source>
        <dbReference type="PROSITE" id="PS51363"/>
    </source>
</evidence>
<dbReference type="InterPro" id="IPR051956">
    <property type="entry name" value="eIF2B_epsilon"/>
</dbReference>
<dbReference type="PROSITE" id="PS51363">
    <property type="entry name" value="W2"/>
    <property type="match status" value="1"/>
</dbReference>
<evidence type="ECO:0000256" key="1">
    <source>
        <dbReference type="ARBA" id="ARBA00022490"/>
    </source>
</evidence>
<dbReference type="SUPFAM" id="SSF51161">
    <property type="entry name" value="Trimeric LpxA-like enzymes"/>
    <property type="match status" value="1"/>
</dbReference>
<dbReference type="AlphaFoldDB" id="A0A6P7U3S5"/>
<dbReference type="CDD" id="cd11558">
    <property type="entry name" value="W2_eIF2B_epsilon"/>
    <property type="match status" value="1"/>
</dbReference>
<feature type="domain" description="W2" evidence="2">
    <location>
        <begin position="177"/>
        <end position="294"/>
    </location>
</feature>
<organism evidence="3 4">
    <name type="scientific">Octopus sinensis</name>
    <name type="common">East Asian common octopus</name>
    <dbReference type="NCBI Taxonomy" id="2607531"/>
    <lineage>
        <taxon>Eukaryota</taxon>
        <taxon>Metazoa</taxon>
        <taxon>Spiralia</taxon>
        <taxon>Lophotrochozoa</taxon>
        <taxon>Mollusca</taxon>
        <taxon>Cephalopoda</taxon>
        <taxon>Coleoidea</taxon>
        <taxon>Octopodiformes</taxon>
        <taxon>Octopoda</taxon>
        <taxon>Incirrata</taxon>
        <taxon>Octopodidae</taxon>
        <taxon>Octopus</taxon>
    </lineage>
</organism>
<dbReference type="GO" id="GO:0005851">
    <property type="term" value="C:eukaryotic translation initiation factor 2B complex"/>
    <property type="evidence" value="ECO:0007669"/>
    <property type="project" value="TreeGrafter"/>
</dbReference>
<accession>A0A6P7U3S5</accession>
<dbReference type="InterPro" id="IPR011004">
    <property type="entry name" value="Trimer_LpxA-like_sf"/>
</dbReference>
<dbReference type="InterPro" id="IPR056764">
    <property type="entry name" value="LbH_EIF2B3/5"/>
</dbReference>
<dbReference type="Proteomes" id="UP000515154">
    <property type="component" value="Unplaced"/>
</dbReference>
<name>A0A6P7U3S5_9MOLL</name>
<protein>
    <submittedName>
        <fullName evidence="4">Uncharacterized protein LOC115229326</fullName>
    </submittedName>
</protein>